<name>A0ACC3TVI2_9ASCO</name>
<dbReference type="Proteomes" id="UP001489719">
    <property type="component" value="Unassembled WGS sequence"/>
</dbReference>
<gene>
    <name evidence="1" type="ORF">V1517DRAFT_305610</name>
</gene>
<comment type="caution">
    <text evidence="1">The sequence shown here is derived from an EMBL/GenBank/DDBJ whole genome shotgun (WGS) entry which is preliminary data.</text>
</comment>
<accession>A0ACC3TVI2</accession>
<evidence type="ECO:0000313" key="1">
    <source>
        <dbReference type="EMBL" id="KAK9324949.1"/>
    </source>
</evidence>
<dbReference type="EMBL" id="MU970044">
    <property type="protein sequence ID" value="KAK9324949.1"/>
    <property type="molecule type" value="Genomic_DNA"/>
</dbReference>
<evidence type="ECO:0000313" key="2">
    <source>
        <dbReference type="Proteomes" id="UP001489719"/>
    </source>
</evidence>
<keyword evidence="2" id="KW-1185">Reference proteome</keyword>
<reference evidence="2" key="1">
    <citation type="journal article" date="2024" name="Front. Bioeng. Biotechnol.">
        <title>Genome-scale model development and genomic sequencing of the oleaginous clade Lipomyces.</title>
        <authorList>
            <person name="Czajka J.J."/>
            <person name="Han Y."/>
            <person name="Kim J."/>
            <person name="Mondo S.J."/>
            <person name="Hofstad B.A."/>
            <person name="Robles A."/>
            <person name="Haridas S."/>
            <person name="Riley R."/>
            <person name="LaButti K."/>
            <person name="Pangilinan J."/>
            <person name="Andreopoulos W."/>
            <person name="Lipzen A."/>
            <person name="Yan J."/>
            <person name="Wang M."/>
            <person name="Ng V."/>
            <person name="Grigoriev I.V."/>
            <person name="Spatafora J.W."/>
            <person name="Magnuson J.K."/>
            <person name="Baker S.E."/>
            <person name="Pomraning K.R."/>
        </authorList>
    </citation>
    <scope>NUCLEOTIDE SEQUENCE [LARGE SCALE GENOMIC DNA]</scope>
    <source>
        <strain evidence="2">CBS 10300</strain>
    </source>
</reference>
<protein>
    <submittedName>
        <fullName evidence="1">Uncharacterized protein</fullName>
    </submittedName>
</protein>
<proteinExistence type="predicted"/>
<organism evidence="1 2">
    <name type="scientific">Lipomyces orientalis</name>
    <dbReference type="NCBI Taxonomy" id="1233043"/>
    <lineage>
        <taxon>Eukaryota</taxon>
        <taxon>Fungi</taxon>
        <taxon>Dikarya</taxon>
        <taxon>Ascomycota</taxon>
        <taxon>Saccharomycotina</taxon>
        <taxon>Lipomycetes</taxon>
        <taxon>Lipomycetales</taxon>
        <taxon>Lipomycetaceae</taxon>
        <taxon>Lipomyces</taxon>
    </lineage>
</organism>
<sequence length="745" mass="83256">MGSGVDVDGLCPWMTIVSLRANRVTTLVPRDGVGAFDRFQSSHCDTVRPRRIPGLVAATSGTGSGGRDPIPDYRPGTPITTHDSAGSSSGKKRGVTQIQDDRIDYPRRRAVIACEICRARKSKCDGAQPKCRLCNDLNADQFRLDARDKLILDKLDNIESILQNSLEKDQLQTQIIQRLDLQLQENLQPQPHRLSGGSAGPSEPSARYSASRIVESSPQISHGSSASGREQVSINSHREYVFSIPEHHSTPWLHLFQHPKISRFLSSSPPSVLSPLALEKVRPPLQLNANVLLDLSHVQPFVTSFFKNVNPFYALVSPFSWQSYYRIALSRGFRAGPESVIVLLVLALGEASLKESPSDWLPDEPIPGLKFFASAWPLVTNILISNSILDAEALMLTSAYLFYLVRPLEAWTILSATCMKVRAILATTPPETLPHDEKEQFERVFWNALCFERSGLVLTRDSDLLAELDLPHSGIDVHEDKVGLPSGFISMPEAAALAPGTDDLWYFLAEIALRRLLNRVHHMLYSKTVKMPISSYHPIVQELDFQLNQWYENLPAVLRFSFERRRLDNRFSTVLRLRYFACQSIIWRVYVEVTLQDEQLLQDPRIRMGASKCIEACLRQIEDIDEHQAGHVPYLWQGSLSIVSHLLMVMAVTTSSGLSQLLSYKLDRIAEIVTVGIRTIIRNGKLAPSIKAAAESLCDVERQWAAQMRELGVLLPDLSIETINVTRVADSTGTVRQSSIFKVVG</sequence>